<evidence type="ECO:0000313" key="2">
    <source>
        <dbReference type="Proteomes" id="UP000772434"/>
    </source>
</evidence>
<dbReference type="EMBL" id="JADNRY010000352">
    <property type="protein sequence ID" value="KAF9058761.1"/>
    <property type="molecule type" value="Genomic_DNA"/>
</dbReference>
<reference evidence="1" key="1">
    <citation type="submission" date="2020-11" db="EMBL/GenBank/DDBJ databases">
        <authorList>
            <consortium name="DOE Joint Genome Institute"/>
            <person name="Ahrendt S."/>
            <person name="Riley R."/>
            <person name="Andreopoulos W."/>
            <person name="Labutti K."/>
            <person name="Pangilinan J."/>
            <person name="Ruiz-Duenas F.J."/>
            <person name="Barrasa J.M."/>
            <person name="Sanchez-Garcia M."/>
            <person name="Camarero S."/>
            <person name="Miyauchi S."/>
            <person name="Serrano A."/>
            <person name="Linde D."/>
            <person name="Babiker R."/>
            <person name="Drula E."/>
            <person name="Ayuso-Fernandez I."/>
            <person name="Pacheco R."/>
            <person name="Padilla G."/>
            <person name="Ferreira P."/>
            <person name="Barriuso J."/>
            <person name="Kellner H."/>
            <person name="Castanera R."/>
            <person name="Alfaro M."/>
            <person name="Ramirez L."/>
            <person name="Pisabarro A.G."/>
            <person name="Kuo A."/>
            <person name="Tritt A."/>
            <person name="Lipzen A."/>
            <person name="He G."/>
            <person name="Yan M."/>
            <person name="Ng V."/>
            <person name="Cullen D."/>
            <person name="Martin F."/>
            <person name="Rosso M.-N."/>
            <person name="Henrissat B."/>
            <person name="Hibbett D."/>
            <person name="Martinez A.T."/>
            <person name="Grigoriev I.V."/>
        </authorList>
    </citation>
    <scope>NUCLEOTIDE SEQUENCE</scope>
    <source>
        <strain evidence="1">AH 40177</strain>
    </source>
</reference>
<gene>
    <name evidence="1" type="ORF">BDP27DRAFT_1453779</name>
</gene>
<proteinExistence type="predicted"/>
<name>A0A9P5P5Q4_9AGAR</name>
<sequence length="99" mass="11275">MHVQILSAVDSFLPHSVYIYLITSCFVPPHFTSSGFYFLSAAVEVHALPLLVYLKVPSTTSIFTALSNLGQNAFLYFFAYRAHHQNFANLCRFLHRSFI</sequence>
<comment type="caution">
    <text evidence="1">The sequence shown here is derived from an EMBL/GenBank/DDBJ whole genome shotgun (WGS) entry which is preliminary data.</text>
</comment>
<dbReference type="AlphaFoldDB" id="A0A9P5P5Q4"/>
<dbReference type="Proteomes" id="UP000772434">
    <property type="component" value="Unassembled WGS sequence"/>
</dbReference>
<organism evidence="1 2">
    <name type="scientific">Rhodocollybia butyracea</name>
    <dbReference type="NCBI Taxonomy" id="206335"/>
    <lineage>
        <taxon>Eukaryota</taxon>
        <taxon>Fungi</taxon>
        <taxon>Dikarya</taxon>
        <taxon>Basidiomycota</taxon>
        <taxon>Agaricomycotina</taxon>
        <taxon>Agaricomycetes</taxon>
        <taxon>Agaricomycetidae</taxon>
        <taxon>Agaricales</taxon>
        <taxon>Marasmiineae</taxon>
        <taxon>Omphalotaceae</taxon>
        <taxon>Rhodocollybia</taxon>
    </lineage>
</organism>
<accession>A0A9P5P5Q4</accession>
<evidence type="ECO:0000313" key="1">
    <source>
        <dbReference type="EMBL" id="KAF9058761.1"/>
    </source>
</evidence>
<protein>
    <submittedName>
        <fullName evidence="1">Uncharacterized protein</fullName>
    </submittedName>
</protein>
<keyword evidence="2" id="KW-1185">Reference proteome</keyword>